<dbReference type="AlphaFoldDB" id="A0A561QAL3"/>
<keyword evidence="3 6" id="KW-0812">Transmembrane</keyword>
<comment type="subcellular location">
    <subcellularLocation>
        <location evidence="1">Cell membrane</location>
        <topology evidence="1">Multi-pass membrane protein</topology>
    </subcellularLocation>
</comment>
<dbReference type="GO" id="GO:0005886">
    <property type="term" value="C:plasma membrane"/>
    <property type="evidence" value="ECO:0007669"/>
    <property type="project" value="UniProtKB-SubCell"/>
</dbReference>
<keyword evidence="2" id="KW-1003">Cell membrane</keyword>
<dbReference type="OrthoDB" id="8045767at2"/>
<dbReference type="Proteomes" id="UP000320653">
    <property type="component" value="Unassembled WGS sequence"/>
</dbReference>
<evidence type="ECO:0000256" key="4">
    <source>
        <dbReference type="ARBA" id="ARBA00022989"/>
    </source>
</evidence>
<evidence type="ECO:0000256" key="6">
    <source>
        <dbReference type="SAM" id="Phobius"/>
    </source>
</evidence>
<evidence type="ECO:0000313" key="7">
    <source>
        <dbReference type="EMBL" id="TWF47409.1"/>
    </source>
</evidence>
<feature type="transmembrane region" description="Helical" evidence="6">
    <location>
        <begin position="320"/>
        <end position="340"/>
    </location>
</feature>
<feature type="transmembrane region" description="Helical" evidence="6">
    <location>
        <begin position="7"/>
        <end position="30"/>
    </location>
</feature>
<feature type="transmembrane region" description="Helical" evidence="6">
    <location>
        <begin position="280"/>
        <end position="300"/>
    </location>
</feature>
<evidence type="ECO:0000256" key="5">
    <source>
        <dbReference type="ARBA" id="ARBA00023136"/>
    </source>
</evidence>
<feature type="transmembrane region" description="Helical" evidence="6">
    <location>
        <begin position="439"/>
        <end position="459"/>
    </location>
</feature>
<comment type="caution">
    <text evidence="7">The sequence shown here is derived from an EMBL/GenBank/DDBJ whole genome shotgun (WGS) entry which is preliminary data.</text>
</comment>
<dbReference type="PANTHER" id="PTHR30250:SF11">
    <property type="entry name" value="O-ANTIGEN TRANSPORTER-RELATED"/>
    <property type="match status" value="1"/>
</dbReference>
<feature type="transmembrane region" description="Helical" evidence="6">
    <location>
        <begin position="378"/>
        <end position="399"/>
    </location>
</feature>
<protein>
    <submittedName>
        <fullName evidence="7">O-antigen/teichoic acid export membrane protein</fullName>
    </submittedName>
</protein>
<evidence type="ECO:0000313" key="8">
    <source>
        <dbReference type="Proteomes" id="UP000320653"/>
    </source>
</evidence>
<feature type="transmembrane region" description="Helical" evidence="6">
    <location>
        <begin position="411"/>
        <end position="433"/>
    </location>
</feature>
<keyword evidence="5 6" id="KW-0472">Membrane</keyword>
<dbReference type="RefSeq" id="WP_145642637.1">
    <property type="nucleotide sequence ID" value="NZ_VIWP01000012.1"/>
</dbReference>
<evidence type="ECO:0000256" key="3">
    <source>
        <dbReference type="ARBA" id="ARBA00022692"/>
    </source>
</evidence>
<reference evidence="7 8" key="1">
    <citation type="submission" date="2019-06" db="EMBL/GenBank/DDBJ databases">
        <title>Sorghum-associated microbial communities from plants grown in Nebraska, USA.</title>
        <authorList>
            <person name="Schachtman D."/>
        </authorList>
    </citation>
    <scope>NUCLEOTIDE SEQUENCE [LARGE SCALE GENOMIC DNA]</scope>
    <source>
        <strain evidence="7 8">1225</strain>
    </source>
</reference>
<feature type="transmembrane region" description="Helical" evidence="6">
    <location>
        <begin position="199"/>
        <end position="219"/>
    </location>
</feature>
<name>A0A561QAL3_9HYPH</name>
<evidence type="ECO:0000256" key="1">
    <source>
        <dbReference type="ARBA" id="ARBA00004651"/>
    </source>
</evidence>
<proteinExistence type="predicted"/>
<dbReference type="InterPro" id="IPR050833">
    <property type="entry name" value="Poly_Biosynth_Transport"/>
</dbReference>
<feature type="transmembrane region" description="Helical" evidence="6">
    <location>
        <begin position="78"/>
        <end position="102"/>
    </location>
</feature>
<sequence length="478" mass="50515">MLLRSTLIYAPAIIFTRISALLLVIFATRMIDQTEYGLLTLVVAVGEMIDVAVTDWMRISLLRLGGKGDVTRGSLARAASILFGTSALALVVAIPASIIVVPQRWMEFLLAVAAYLVAGAVARFGLIVLQMQQRHTAYVTLEFLRAAFQLVMPVLILMAGHETFLAVSLASSTGTLLAAVVTGIVAARRVVAGPSVFTHYEFFAIGLPVVAVALVSLGLTNGERVILNEFHGAASVAIFAAVYALARQPIALIANAVNTASFPEAVSRFDHQGPLAAGHFIAQTMALIISLSLPAAALLVALSDDIVRLFLPAEYAGPEVFLFAIIAFAVIATNLSDYVYGAMIHAHKRPHLLIINKAVGSVICIGLSLLLIPSMAEIGAALGLAAGAGAGLFVSIIINQKMTPIPTPWRAMFSAIVVAIGTGYTAALISGSIQVDSLFIKLAIASIASGFVFLALNAIMYPKEAMHRIYTVKEMFTS</sequence>
<feature type="transmembrane region" description="Helical" evidence="6">
    <location>
        <begin position="352"/>
        <end position="372"/>
    </location>
</feature>
<organism evidence="7 8">
    <name type="scientific">Neorhizobium alkalisoli</name>
    <dbReference type="NCBI Taxonomy" id="528178"/>
    <lineage>
        <taxon>Bacteria</taxon>
        <taxon>Pseudomonadati</taxon>
        <taxon>Pseudomonadota</taxon>
        <taxon>Alphaproteobacteria</taxon>
        <taxon>Hyphomicrobiales</taxon>
        <taxon>Rhizobiaceae</taxon>
        <taxon>Rhizobium/Agrobacterium group</taxon>
        <taxon>Neorhizobium</taxon>
    </lineage>
</organism>
<dbReference type="PANTHER" id="PTHR30250">
    <property type="entry name" value="PST FAMILY PREDICTED COLANIC ACID TRANSPORTER"/>
    <property type="match status" value="1"/>
</dbReference>
<feature type="transmembrane region" description="Helical" evidence="6">
    <location>
        <begin position="136"/>
        <end position="158"/>
    </location>
</feature>
<evidence type="ECO:0000256" key="2">
    <source>
        <dbReference type="ARBA" id="ARBA00022475"/>
    </source>
</evidence>
<keyword evidence="8" id="KW-1185">Reference proteome</keyword>
<feature type="transmembrane region" description="Helical" evidence="6">
    <location>
        <begin position="108"/>
        <end position="129"/>
    </location>
</feature>
<dbReference type="EMBL" id="VIWP01000012">
    <property type="protein sequence ID" value="TWF47409.1"/>
    <property type="molecule type" value="Genomic_DNA"/>
</dbReference>
<keyword evidence="4 6" id="KW-1133">Transmembrane helix</keyword>
<feature type="transmembrane region" description="Helical" evidence="6">
    <location>
        <begin position="164"/>
        <end position="187"/>
    </location>
</feature>
<gene>
    <name evidence="7" type="ORF">FHW37_11248</name>
</gene>
<feature type="transmembrane region" description="Helical" evidence="6">
    <location>
        <begin position="225"/>
        <end position="246"/>
    </location>
</feature>
<accession>A0A561QAL3</accession>